<evidence type="ECO:0000313" key="2">
    <source>
        <dbReference type="EMBL" id="MPM37320.1"/>
    </source>
</evidence>
<feature type="transmembrane region" description="Helical" evidence="1">
    <location>
        <begin position="102"/>
        <end position="126"/>
    </location>
</feature>
<feature type="transmembrane region" description="Helical" evidence="1">
    <location>
        <begin position="132"/>
        <end position="151"/>
    </location>
</feature>
<comment type="caution">
    <text evidence="2">The sequence shown here is derived from an EMBL/GenBank/DDBJ whole genome shotgun (WGS) entry which is preliminary data.</text>
</comment>
<keyword evidence="1" id="KW-0812">Transmembrane</keyword>
<protein>
    <submittedName>
        <fullName evidence="2">Uncharacterized protein</fullName>
    </submittedName>
</protein>
<sequence>MGLLMFQEYKVQTHLNEDEVWNRLCKNIGQSGAIKEYLFGSTPYYGSIRKPTFTASRIDPLIAFAKPGGKKVLVVEGTVTKINNQCEIFFTISPSNVEKRAVVVMAWITGSILFMCIAGVFLGSLFKSQGTAILLGFLGSIISMTYLFRWLQFKLESITDRNFFCDLFEVPIE</sequence>
<keyword evidence="1" id="KW-1133">Transmembrane helix</keyword>
<dbReference type="EMBL" id="VSSQ01007904">
    <property type="protein sequence ID" value="MPM37320.1"/>
    <property type="molecule type" value="Genomic_DNA"/>
</dbReference>
<name>A0A644Z8V5_9ZZZZ</name>
<organism evidence="2">
    <name type="scientific">bioreactor metagenome</name>
    <dbReference type="NCBI Taxonomy" id="1076179"/>
    <lineage>
        <taxon>unclassified sequences</taxon>
        <taxon>metagenomes</taxon>
        <taxon>ecological metagenomes</taxon>
    </lineage>
</organism>
<reference evidence="2" key="1">
    <citation type="submission" date="2019-08" db="EMBL/GenBank/DDBJ databases">
        <authorList>
            <person name="Kucharzyk K."/>
            <person name="Murdoch R.W."/>
            <person name="Higgins S."/>
            <person name="Loffler F."/>
        </authorList>
    </citation>
    <scope>NUCLEOTIDE SEQUENCE</scope>
</reference>
<evidence type="ECO:0000256" key="1">
    <source>
        <dbReference type="SAM" id="Phobius"/>
    </source>
</evidence>
<proteinExistence type="predicted"/>
<dbReference type="AlphaFoldDB" id="A0A644Z8V5"/>
<gene>
    <name evidence="2" type="ORF">SDC9_83930</name>
</gene>
<keyword evidence="1" id="KW-0472">Membrane</keyword>
<accession>A0A644Z8V5</accession>